<name>A0A844G8B7_9BACT</name>
<dbReference type="InterPro" id="IPR013024">
    <property type="entry name" value="GGCT-like"/>
</dbReference>
<dbReference type="Proteomes" id="UP000435649">
    <property type="component" value="Unassembled WGS sequence"/>
</dbReference>
<comment type="caution">
    <text evidence="2">The sequence shown here is derived from an EMBL/GenBank/DDBJ whole genome shotgun (WGS) entry which is preliminary data.</text>
</comment>
<dbReference type="InterPro" id="IPR009288">
    <property type="entry name" value="AIG2-like_dom"/>
</dbReference>
<dbReference type="Gene3D" id="3.10.490.10">
    <property type="entry name" value="Gamma-glutamyl cyclotransferase-like"/>
    <property type="match status" value="1"/>
</dbReference>
<dbReference type="AlphaFoldDB" id="A0A844G8B7"/>
<dbReference type="EMBL" id="VUNS01000030">
    <property type="protein sequence ID" value="MST99135.1"/>
    <property type="molecule type" value="Genomic_DNA"/>
</dbReference>
<dbReference type="GO" id="GO:0016740">
    <property type="term" value="F:transferase activity"/>
    <property type="evidence" value="ECO:0007669"/>
    <property type="project" value="UniProtKB-KW"/>
</dbReference>
<keyword evidence="3" id="KW-1185">Reference proteome</keyword>
<evidence type="ECO:0000313" key="3">
    <source>
        <dbReference type="Proteomes" id="UP000435649"/>
    </source>
</evidence>
<reference evidence="2 3" key="1">
    <citation type="submission" date="2019-08" db="EMBL/GenBank/DDBJ databases">
        <title>In-depth cultivation of the pig gut microbiome towards novel bacterial diversity and tailored functional studies.</title>
        <authorList>
            <person name="Wylensek D."/>
            <person name="Hitch T.C.A."/>
            <person name="Clavel T."/>
        </authorList>
    </citation>
    <scope>NUCLEOTIDE SEQUENCE [LARGE SCALE GENOMIC DNA]</scope>
    <source>
        <strain evidence="2 3">BBE-744-WT-12</strain>
    </source>
</reference>
<gene>
    <name evidence="2" type="ORF">FYJ85_19045</name>
</gene>
<protein>
    <submittedName>
        <fullName evidence="2">Gamma-glutamylcyclotransferase</fullName>
    </submittedName>
</protein>
<dbReference type="InterPro" id="IPR036568">
    <property type="entry name" value="GGCT-like_sf"/>
</dbReference>
<dbReference type="CDD" id="cd06661">
    <property type="entry name" value="GGCT_like"/>
    <property type="match status" value="1"/>
</dbReference>
<organism evidence="2 3">
    <name type="scientific">Victivallis lenta</name>
    <dbReference type="NCBI Taxonomy" id="2606640"/>
    <lineage>
        <taxon>Bacteria</taxon>
        <taxon>Pseudomonadati</taxon>
        <taxon>Lentisphaerota</taxon>
        <taxon>Lentisphaeria</taxon>
        <taxon>Victivallales</taxon>
        <taxon>Victivallaceae</taxon>
        <taxon>Victivallis</taxon>
    </lineage>
</organism>
<keyword evidence="2" id="KW-0808">Transferase</keyword>
<evidence type="ECO:0000259" key="1">
    <source>
        <dbReference type="Pfam" id="PF06094"/>
    </source>
</evidence>
<dbReference type="Pfam" id="PF06094">
    <property type="entry name" value="GGACT"/>
    <property type="match status" value="1"/>
</dbReference>
<evidence type="ECO:0000313" key="2">
    <source>
        <dbReference type="EMBL" id="MST99135.1"/>
    </source>
</evidence>
<proteinExistence type="predicted"/>
<feature type="domain" description="Gamma-glutamylcyclotransferase AIG2-like" evidence="1">
    <location>
        <begin position="13"/>
        <end position="124"/>
    </location>
</feature>
<sequence>MEAQMKKETVLIAAYGTLRSGERNERFCRNAISCRSATISGTLYDTGWGFPAFVPKGKTKVSVELIEIPIRDWENVDRLEGYPRLYDRVLTDFRLPDGSTVQAWIYTMNHLPEQAKVIPSGDWKAR</sequence>
<dbReference type="SUPFAM" id="SSF110857">
    <property type="entry name" value="Gamma-glutamyl cyclotransferase-like"/>
    <property type="match status" value="1"/>
</dbReference>
<accession>A0A844G8B7</accession>